<accession>A0A011UB91</accession>
<sequence length="399" mass="45763">MKKILLTIVIMLSGCTTDIPQNTKIYERIQSPSPGLEAASTEYDAYTPLNYDRRKGMWISYIDLAPILSADNADDFRSTFDTACSEIADLGCNTIYVHVRPFGDAIYDSTLFPPSEYLCGDYDPLEIICETAHEYDLSVHAWINPLRLQTADKLIKFTGFQTVEWFKEGDEKVSFADEDGHLWLDPAYTEVRELIADGAYEIAENYNVDGIHYDDYFYPTTDSEFDAECFAERGKGSTLDEWRRDNISEMCRRIYESVKSVDKRIEVSISPQGNMENNYFKLYADVEKWINEEGYCDRIIPQIYFGYENAVKPFISTLDEWQKMCSKGSVALDIGLAVYKIGQEVEFTDNTGIIARQIDDCKECQGVSLYTYGSLFGEDKEDERIKDEREAIRKALGKY</sequence>
<dbReference type="EMBL" id="JEOB01000004">
    <property type="protein sequence ID" value="EXM37864.1"/>
    <property type="molecule type" value="Genomic_DNA"/>
</dbReference>
<dbReference type="InterPro" id="IPR052177">
    <property type="entry name" value="Divisome_Glycosyl_Hydrolase"/>
</dbReference>
<dbReference type="PANTHER" id="PTHR43405:SF1">
    <property type="entry name" value="GLYCOSYL HYDROLASE DIGH"/>
    <property type="match status" value="1"/>
</dbReference>
<dbReference type="PROSITE" id="PS51257">
    <property type="entry name" value="PROKAR_LIPOPROTEIN"/>
    <property type="match status" value="1"/>
</dbReference>
<feature type="domain" description="Glycosyl hydrolase-like 10" evidence="2">
    <location>
        <begin position="57"/>
        <end position="346"/>
    </location>
</feature>
<dbReference type="PATRIC" id="fig|1341156.4.peg.2849"/>
<comment type="caution">
    <text evidence="3">The sequence shown here is derived from an EMBL/GenBank/DDBJ whole genome shotgun (WGS) entry which is preliminary data.</text>
</comment>
<dbReference type="InterPro" id="IPR003790">
    <property type="entry name" value="GHL10"/>
</dbReference>
<dbReference type="Gene3D" id="3.20.20.80">
    <property type="entry name" value="Glycosidases"/>
    <property type="match status" value="1"/>
</dbReference>
<organism evidence="3 4">
    <name type="scientific">Ruminococcus albus SY3</name>
    <dbReference type="NCBI Taxonomy" id="1341156"/>
    <lineage>
        <taxon>Bacteria</taxon>
        <taxon>Bacillati</taxon>
        <taxon>Bacillota</taxon>
        <taxon>Clostridia</taxon>
        <taxon>Eubacteriales</taxon>
        <taxon>Oscillospiraceae</taxon>
        <taxon>Ruminococcus</taxon>
    </lineage>
</organism>
<dbReference type="PANTHER" id="PTHR43405">
    <property type="entry name" value="GLYCOSYL HYDROLASE DIGH"/>
    <property type="match status" value="1"/>
</dbReference>
<reference evidence="3 4" key="1">
    <citation type="submission" date="2013-06" db="EMBL/GenBank/DDBJ databases">
        <title>Rumen cellulosomics: divergent fiber-degrading strategies revealed by comparative genome-wide analysis of six Ruminococcal strains.</title>
        <authorList>
            <person name="Dassa B."/>
            <person name="Borovok I."/>
            <person name="Lamed R."/>
            <person name="Flint H."/>
            <person name="Yeoman C.J."/>
            <person name="White B."/>
            <person name="Bayer E.A."/>
        </authorList>
    </citation>
    <scope>NUCLEOTIDE SEQUENCE [LARGE SCALE GENOMIC DNA]</scope>
    <source>
        <strain evidence="3 4">SY3</strain>
    </source>
</reference>
<dbReference type="Proteomes" id="UP000021369">
    <property type="component" value="Unassembled WGS sequence"/>
</dbReference>
<protein>
    <recommendedName>
        <fullName evidence="2">Glycosyl hydrolase-like 10 domain-containing protein</fullName>
    </recommendedName>
</protein>
<evidence type="ECO:0000313" key="4">
    <source>
        <dbReference type="Proteomes" id="UP000021369"/>
    </source>
</evidence>
<proteinExistence type="predicted"/>
<keyword evidence="4" id="KW-1185">Reference proteome</keyword>
<dbReference type="RefSeq" id="WP_242836191.1">
    <property type="nucleotide sequence ID" value="NZ_JEOB01000004.1"/>
</dbReference>
<gene>
    <name evidence="3" type="ORF">RASY3_16255</name>
</gene>
<evidence type="ECO:0000313" key="3">
    <source>
        <dbReference type="EMBL" id="EXM37864.1"/>
    </source>
</evidence>
<dbReference type="InterPro" id="IPR017853">
    <property type="entry name" value="GH"/>
</dbReference>
<dbReference type="Pfam" id="PF02638">
    <property type="entry name" value="GHL10"/>
    <property type="match status" value="1"/>
</dbReference>
<keyword evidence="1" id="KW-0732">Signal</keyword>
<dbReference type="AlphaFoldDB" id="A0A011UB91"/>
<name>A0A011UB91_RUMAL</name>
<dbReference type="SUPFAM" id="SSF51445">
    <property type="entry name" value="(Trans)glycosidases"/>
    <property type="match status" value="1"/>
</dbReference>
<evidence type="ECO:0000259" key="2">
    <source>
        <dbReference type="Pfam" id="PF02638"/>
    </source>
</evidence>
<evidence type="ECO:0000256" key="1">
    <source>
        <dbReference type="ARBA" id="ARBA00022729"/>
    </source>
</evidence>